<gene>
    <name evidence="3" type="ORF">PM001_LOCUS11246</name>
</gene>
<comment type="caution">
    <text evidence="3">The sequence shown here is derived from an EMBL/GenBank/DDBJ whole genome shotgun (WGS) entry which is preliminary data.</text>
</comment>
<evidence type="ECO:0000256" key="2">
    <source>
        <dbReference type="SAM" id="MobiDB-lite"/>
    </source>
</evidence>
<accession>A0AAV1TWM8</accession>
<organism evidence="3 4">
    <name type="scientific">Peronospora matthiolae</name>
    <dbReference type="NCBI Taxonomy" id="2874970"/>
    <lineage>
        <taxon>Eukaryota</taxon>
        <taxon>Sar</taxon>
        <taxon>Stramenopiles</taxon>
        <taxon>Oomycota</taxon>
        <taxon>Peronosporomycetes</taxon>
        <taxon>Peronosporales</taxon>
        <taxon>Peronosporaceae</taxon>
        <taxon>Peronospora</taxon>
    </lineage>
</organism>
<feature type="coiled-coil region" evidence="1">
    <location>
        <begin position="81"/>
        <end position="115"/>
    </location>
</feature>
<protein>
    <submittedName>
        <fullName evidence="3">Uncharacterized protein</fullName>
    </submittedName>
</protein>
<feature type="region of interest" description="Disordered" evidence="2">
    <location>
        <begin position="1"/>
        <end position="25"/>
    </location>
</feature>
<evidence type="ECO:0000313" key="3">
    <source>
        <dbReference type="EMBL" id="CAK7926096.1"/>
    </source>
</evidence>
<sequence>MTPDVLDSSAASDEPIGVEESAATTDPMSSAFALDVVNNFAGSGDPIGAIPFPTTRVETPIVDETTAVGTIAGLYQRIASQQDLLDSYRDLEQALREKTRRGDRLERELRSLTESVYLFVIFA</sequence>
<evidence type="ECO:0000313" key="4">
    <source>
        <dbReference type="Proteomes" id="UP001162060"/>
    </source>
</evidence>
<dbReference type="Proteomes" id="UP001162060">
    <property type="component" value="Unassembled WGS sequence"/>
</dbReference>
<evidence type="ECO:0000256" key="1">
    <source>
        <dbReference type="SAM" id="Coils"/>
    </source>
</evidence>
<name>A0AAV1TWM8_9STRA</name>
<keyword evidence="1" id="KW-0175">Coiled coil</keyword>
<dbReference type="AlphaFoldDB" id="A0AAV1TWM8"/>
<reference evidence="3" key="1">
    <citation type="submission" date="2024-01" db="EMBL/GenBank/DDBJ databases">
        <authorList>
            <person name="Webb A."/>
        </authorList>
    </citation>
    <scope>NUCLEOTIDE SEQUENCE</scope>
    <source>
        <strain evidence="3">Pm1</strain>
    </source>
</reference>
<proteinExistence type="predicted"/>
<dbReference type="EMBL" id="CAKLBY020000097">
    <property type="protein sequence ID" value="CAK7926096.1"/>
    <property type="molecule type" value="Genomic_DNA"/>
</dbReference>